<dbReference type="EnsemblPlants" id="PNT69048">
    <property type="protein sequence ID" value="PNT69048"/>
    <property type="gene ID" value="BRADI_3g48562v3"/>
</dbReference>
<dbReference type="EMBL" id="CM000882">
    <property type="protein sequence ID" value="PNT69043.1"/>
    <property type="molecule type" value="Genomic_DNA"/>
</dbReference>
<feature type="compositionally biased region" description="Basic and acidic residues" evidence="1">
    <location>
        <begin position="1"/>
        <end position="15"/>
    </location>
</feature>
<reference evidence="2 3" key="1">
    <citation type="journal article" date="2010" name="Nature">
        <title>Genome sequencing and analysis of the model grass Brachypodium distachyon.</title>
        <authorList>
            <consortium name="International Brachypodium Initiative"/>
        </authorList>
    </citation>
    <scope>NUCLEOTIDE SEQUENCE [LARGE SCALE GENOMIC DNA]</scope>
    <source>
        <strain evidence="2 3">Bd21</strain>
    </source>
</reference>
<dbReference type="EMBL" id="CM000882">
    <property type="protein sequence ID" value="PNT69047.1"/>
    <property type="molecule type" value="Genomic_DNA"/>
</dbReference>
<dbReference type="EMBL" id="CM000882">
    <property type="protein sequence ID" value="PNT69045.1"/>
    <property type="molecule type" value="Genomic_DNA"/>
</dbReference>
<dbReference type="Gramene" id="PNT69044">
    <property type="protein sequence ID" value="PNT69044"/>
    <property type="gene ID" value="BRADI_3g48562v3"/>
</dbReference>
<dbReference type="Proteomes" id="UP000008810">
    <property type="component" value="Chromosome 3"/>
</dbReference>
<dbReference type="EnsemblPlants" id="PNT69049">
    <property type="protein sequence ID" value="PNT69049"/>
    <property type="gene ID" value="BRADI_3g48562v3"/>
</dbReference>
<reference evidence="3" key="3">
    <citation type="submission" date="2018-08" db="UniProtKB">
        <authorList>
            <consortium name="EnsemblPlants"/>
        </authorList>
    </citation>
    <scope>IDENTIFICATION</scope>
    <source>
        <strain evidence="3">cv. Bd21</strain>
    </source>
</reference>
<keyword evidence="4" id="KW-1185">Reference proteome</keyword>
<evidence type="ECO:0000313" key="4">
    <source>
        <dbReference type="Proteomes" id="UP000008810"/>
    </source>
</evidence>
<feature type="region of interest" description="Disordered" evidence="1">
    <location>
        <begin position="1"/>
        <end position="23"/>
    </location>
</feature>
<dbReference type="EMBL" id="CM000882">
    <property type="protein sequence ID" value="PNT69048.1"/>
    <property type="molecule type" value="Genomic_DNA"/>
</dbReference>
<evidence type="ECO:0000313" key="2">
    <source>
        <dbReference type="EMBL" id="PNT69049.1"/>
    </source>
</evidence>
<feature type="compositionally biased region" description="Low complexity" evidence="1">
    <location>
        <begin position="134"/>
        <end position="145"/>
    </location>
</feature>
<dbReference type="Gramene" id="PNT69045">
    <property type="protein sequence ID" value="PNT69045"/>
    <property type="gene ID" value="BRADI_3g48562v3"/>
</dbReference>
<dbReference type="EMBL" id="CM000882">
    <property type="protein sequence ID" value="PNT69049.1"/>
    <property type="molecule type" value="Genomic_DNA"/>
</dbReference>
<proteinExistence type="predicted"/>
<dbReference type="EnsemblPlants" id="PNT69047">
    <property type="protein sequence ID" value="PNT69047"/>
    <property type="gene ID" value="BRADI_3g48562v3"/>
</dbReference>
<dbReference type="EMBL" id="CM000882">
    <property type="protein sequence ID" value="PNT69046.1"/>
    <property type="molecule type" value="Genomic_DNA"/>
</dbReference>
<dbReference type="EMBL" id="CM000882">
    <property type="protein sequence ID" value="PNT69044.1"/>
    <property type="molecule type" value="Genomic_DNA"/>
</dbReference>
<evidence type="ECO:0000313" key="3">
    <source>
        <dbReference type="EnsemblPlants" id="PNT69043"/>
    </source>
</evidence>
<feature type="compositionally biased region" description="Low complexity" evidence="1">
    <location>
        <begin position="105"/>
        <end position="121"/>
    </location>
</feature>
<dbReference type="Gramene" id="PNT69049">
    <property type="protein sequence ID" value="PNT69049"/>
    <property type="gene ID" value="BRADI_3g48562v3"/>
</dbReference>
<sequence>MRESKAQLVKGRKESQGGARDLAKSYRGAVASCRVEGPGPPRRAFNAPAYRFEEMNPTRLLSSSLSHRRRAFPTLERAQRPAWPEAPSLALDSIWRAAAWGQLTSQASQPGRPAASAAPGAIHDPPGSCNQPTASRVRAACAAGSRGRRRRKETLASRPARRGMFRACASSA</sequence>
<protein>
    <submittedName>
        <fullName evidence="2 3">Uncharacterized protein</fullName>
    </submittedName>
</protein>
<evidence type="ECO:0000256" key="1">
    <source>
        <dbReference type="SAM" id="MobiDB-lite"/>
    </source>
</evidence>
<dbReference type="EnsemblPlants" id="PNT69044">
    <property type="protein sequence ID" value="PNT69044"/>
    <property type="gene ID" value="BRADI_3g48562v3"/>
</dbReference>
<dbReference type="EnsemblPlants" id="PNT69045">
    <property type="protein sequence ID" value="PNT69045"/>
    <property type="gene ID" value="BRADI_3g48562v3"/>
</dbReference>
<dbReference type="AlphaFoldDB" id="A0A2K2D445"/>
<name>A0A2K2D445_BRADI</name>
<dbReference type="Gramene" id="PNT69047">
    <property type="protein sequence ID" value="PNT69047"/>
    <property type="gene ID" value="BRADI_3g48562v3"/>
</dbReference>
<dbReference type="Gramene" id="PNT69046">
    <property type="protein sequence ID" value="PNT69046"/>
    <property type="gene ID" value="BRADI_3g48562v3"/>
</dbReference>
<reference evidence="2" key="2">
    <citation type="submission" date="2017-06" db="EMBL/GenBank/DDBJ databases">
        <title>WGS assembly of Brachypodium distachyon.</title>
        <authorList>
            <consortium name="The International Brachypodium Initiative"/>
            <person name="Lucas S."/>
            <person name="Harmon-Smith M."/>
            <person name="Lail K."/>
            <person name="Tice H."/>
            <person name="Grimwood J."/>
            <person name="Bruce D."/>
            <person name="Barry K."/>
            <person name="Shu S."/>
            <person name="Lindquist E."/>
            <person name="Wang M."/>
            <person name="Pitluck S."/>
            <person name="Vogel J.P."/>
            <person name="Garvin D.F."/>
            <person name="Mockler T.C."/>
            <person name="Schmutz J."/>
            <person name="Rokhsar D."/>
            <person name="Bevan M.W."/>
        </authorList>
    </citation>
    <scope>NUCLEOTIDE SEQUENCE</scope>
    <source>
        <strain evidence="2">Bd21</strain>
    </source>
</reference>
<gene>
    <name evidence="2" type="ORF">BRADI_3g48562v3</name>
</gene>
<dbReference type="Gramene" id="PNT69048">
    <property type="protein sequence ID" value="PNT69048"/>
    <property type="gene ID" value="BRADI_3g48562v3"/>
</dbReference>
<dbReference type="Gramene" id="PNT69043">
    <property type="protein sequence ID" value="PNT69043"/>
    <property type="gene ID" value="BRADI_3g48562v3"/>
</dbReference>
<dbReference type="EnsemblPlants" id="PNT69043">
    <property type="protein sequence ID" value="PNT69043"/>
    <property type="gene ID" value="BRADI_3g48562v3"/>
</dbReference>
<accession>A0A2K2D445</accession>
<organism evidence="2">
    <name type="scientific">Brachypodium distachyon</name>
    <name type="common">Purple false brome</name>
    <name type="synonym">Trachynia distachya</name>
    <dbReference type="NCBI Taxonomy" id="15368"/>
    <lineage>
        <taxon>Eukaryota</taxon>
        <taxon>Viridiplantae</taxon>
        <taxon>Streptophyta</taxon>
        <taxon>Embryophyta</taxon>
        <taxon>Tracheophyta</taxon>
        <taxon>Spermatophyta</taxon>
        <taxon>Magnoliopsida</taxon>
        <taxon>Liliopsida</taxon>
        <taxon>Poales</taxon>
        <taxon>Poaceae</taxon>
        <taxon>BOP clade</taxon>
        <taxon>Pooideae</taxon>
        <taxon>Stipodae</taxon>
        <taxon>Brachypodieae</taxon>
        <taxon>Brachypodium</taxon>
    </lineage>
</organism>
<feature type="region of interest" description="Disordered" evidence="1">
    <location>
        <begin position="104"/>
        <end position="172"/>
    </location>
</feature>
<dbReference type="EnsemblPlants" id="PNT69046">
    <property type="protein sequence ID" value="PNT69046"/>
    <property type="gene ID" value="BRADI_3g48562v3"/>
</dbReference>
<dbReference type="InParanoid" id="A0A2K2D445"/>